<dbReference type="AlphaFoldDB" id="A0A7Y2EC60"/>
<feature type="domain" description="Caspase family p20" evidence="2">
    <location>
        <begin position="109"/>
        <end position="236"/>
    </location>
</feature>
<dbReference type="GO" id="GO:0004197">
    <property type="term" value="F:cysteine-type endopeptidase activity"/>
    <property type="evidence" value="ECO:0007669"/>
    <property type="project" value="InterPro"/>
</dbReference>
<reference evidence="3 4" key="1">
    <citation type="submission" date="2020-03" db="EMBL/GenBank/DDBJ databases">
        <title>Metabolic flexibility allows generalist bacteria to become dominant in a frequently disturbed ecosystem.</title>
        <authorList>
            <person name="Chen Y.-J."/>
            <person name="Leung P.M."/>
            <person name="Bay S.K."/>
            <person name="Hugenholtz P."/>
            <person name="Kessler A.J."/>
            <person name="Shelley G."/>
            <person name="Waite D.W."/>
            <person name="Cook P.L."/>
            <person name="Greening C."/>
        </authorList>
    </citation>
    <scope>NUCLEOTIDE SEQUENCE [LARGE SCALE GENOMIC DNA]</scope>
    <source>
        <strain evidence="3">SS_bin_28</strain>
    </source>
</reference>
<feature type="chain" id="PRO_5031157980" evidence="1">
    <location>
        <begin position="21"/>
        <end position="236"/>
    </location>
</feature>
<evidence type="ECO:0000256" key="1">
    <source>
        <dbReference type="SAM" id="SignalP"/>
    </source>
</evidence>
<dbReference type="InterPro" id="IPR029030">
    <property type="entry name" value="Caspase-like_dom_sf"/>
</dbReference>
<dbReference type="PANTHER" id="PTHR22576">
    <property type="entry name" value="MUCOSA ASSOCIATED LYMPHOID TISSUE LYMPHOMA TRANSLOCATION PROTEIN 1/PARACASPASE"/>
    <property type="match status" value="1"/>
</dbReference>
<dbReference type="PANTHER" id="PTHR22576:SF37">
    <property type="entry name" value="MUCOSA-ASSOCIATED LYMPHOID TISSUE LYMPHOMA TRANSLOCATION PROTEIN 1"/>
    <property type="match status" value="1"/>
</dbReference>
<evidence type="ECO:0000313" key="3">
    <source>
        <dbReference type="EMBL" id="NNF05458.1"/>
    </source>
</evidence>
<dbReference type="GO" id="GO:0006508">
    <property type="term" value="P:proteolysis"/>
    <property type="evidence" value="ECO:0007669"/>
    <property type="project" value="InterPro"/>
</dbReference>
<organism evidence="3 4">
    <name type="scientific">Eiseniibacteriota bacterium</name>
    <dbReference type="NCBI Taxonomy" id="2212470"/>
    <lineage>
        <taxon>Bacteria</taxon>
        <taxon>Candidatus Eiseniibacteriota</taxon>
    </lineage>
</organism>
<accession>A0A7Y2EC60</accession>
<keyword evidence="1" id="KW-0732">Signal</keyword>
<dbReference type="SUPFAM" id="SSF52129">
    <property type="entry name" value="Caspase-like"/>
    <property type="match status" value="1"/>
</dbReference>
<dbReference type="InterPro" id="IPR011600">
    <property type="entry name" value="Pept_C14_caspase"/>
</dbReference>
<evidence type="ECO:0000259" key="2">
    <source>
        <dbReference type="PROSITE" id="PS50208"/>
    </source>
</evidence>
<dbReference type="EMBL" id="JABDJR010000060">
    <property type="protein sequence ID" value="NNF05458.1"/>
    <property type="molecule type" value="Genomic_DNA"/>
</dbReference>
<proteinExistence type="predicted"/>
<dbReference type="Gene3D" id="3.40.50.1460">
    <property type="match status" value="1"/>
</dbReference>
<evidence type="ECO:0000313" key="4">
    <source>
        <dbReference type="Proteomes" id="UP000547674"/>
    </source>
</evidence>
<feature type="signal peptide" evidence="1">
    <location>
        <begin position="1"/>
        <end position="20"/>
    </location>
</feature>
<dbReference type="Pfam" id="PF00656">
    <property type="entry name" value="Peptidase_C14"/>
    <property type="match status" value="1"/>
</dbReference>
<comment type="caution">
    <text evidence="3">The sequence shown here is derived from an EMBL/GenBank/DDBJ whole genome shotgun (WGS) entry which is preliminary data.</text>
</comment>
<sequence>MAFRSLCLLGAVAFCFVGCGATLEPSAGRPMVVYASQSGGATLDNGEGGGNPFASALVELLEEPTVDIADLVDLTKKKSRGFQIPEVAPAGLSARFTRAETLAGSEYQALVLVYSDYDKTEWSSLPGADRDRKRVAAALRKKGFAVEESSNPTREALRASLERLAERSKAAKVALLYVTGHGCENNEQVYLLPNDFPSKEFTEETASYALEVESMQAYLLASDVNLVLYGGCRTYK</sequence>
<dbReference type="InterPro" id="IPR052039">
    <property type="entry name" value="Caspase-related_regulators"/>
</dbReference>
<gene>
    <name evidence="3" type="ORF">HKN21_01730</name>
</gene>
<name>A0A7Y2EC60_UNCEI</name>
<dbReference type="InterPro" id="IPR001309">
    <property type="entry name" value="Pept_C14_p20"/>
</dbReference>
<dbReference type="Proteomes" id="UP000547674">
    <property type="component" value="Unassembled WGS sequence"/>
</dbReference>
<dbReference type="PROSITE" id="PS50208">
    <property type="entry name" value="CASPASE_P20"/>
    <property type="match status" value="1"/>
</dbReference>
<protein>
    <submittedName>
        <fullName evidence="3">Caspase family protein</fullName>
    </submittedName>
</protein>